<keyword evidence="2" id="KW-1185">Reference proteome</keyword>
<gene>
    <name evidence="1" type="ORF">RPERSI_LOCUS34727</name>
</gene>
<dbReference type="EMBL" id="CAJVQC010156925">
    <property type="protein sequence ID" value="CAG8847644.1"/>
    <property type="molecule type" value="Genomic_DNA"/>
</dbReference>
<proteinExistence type="predicted"/>
<sequence>PVISEPSDDVMEGLMDSDSAVVLDSMPPSEDRGDVGDFVIVEETTGDRSTANKLKYADDNTKTVLRSDSCASETNKLQERDEQSSGEATKIIDLNQKFREKIEMIEQAFIDGTTALRTALIAFRDLMELLPKDIQQRIAESS</sequence>
<name>A0ACA9SUQ5_9GLOM</name>
<comment type="caution">
    <text evidence="1">The sequence shown here is derived from an EMBL/GenBank/DDBJ whole genome shotgun (WGS) entry which is preliminary data.</text>
</comment>
<reference evidence="1" key="1">
    <citation type="submission" date="2021-06" db="EMBL/GenBank/DDBJ databases">
        <authorList>
            <person name="Kallberg Y."/>
            <person name="Tangrot J."/>
            <person name="Rosling A."/>
        </authorList>
    </citation>
    <scope>NUCLEOTIDE SEQUENCE</scope>
    <source>
        <strain evidence="1">MA461A</strain>
    </source>
</reference>
<evidence type="ECO:0000313" key="1">
    <source>
        <dbReference type="EMBL" id="CAG8847644.1"/>
    </source>
</evidence>
<dbReference type="Proteomes" id="UP000789920">
    <property type="component" value="Unassembled WGS sequence"/>
</dbReference>
<protein>
    <submittedName>
        <fullName evidence="1">21150_t:CDS:1</fullName>
    </submittedName>
</protein>
<feature type="non-terminal residue" evidence="1">
    <location>
        <position position="1"/>
    </location>
</feature>
<organism evidence="1 2">
    <name type="scientific">Racocetra persica</name>
    <dbReference type="NCBI Taxonomy" id="160502"/>
    <lineage>
        <taxon>Eukaryota</taxon>
        <taxon>Fungi</taxon>
        <taxon>Fungi incertae sedis</taxon>
        <taxon>Mucoromycota</taxon>
        <taxon>Glomeromycotina</taxon>
        <taxon>Glomeromycetes</taxon>
        <taxon>Diversisporales</taxon>
        <taxon>Gigasporaceae</taxon>
        <taxon>Racocetra</taxon>
    </lineage>
</organism>
<accession>A0ACA9SUQ5</accession>
<feature type="non-terminal residue" evidence="1">
    <location>
        <position position="142"/>
    </location>
</feature>
<evidence type="ECO:0000313" key="2">
    <source>
        <dbReference type="Proteomes" id="UP000789920"/>
    </source>
</evidence>